<feature type="region of interest" description="Disordered" evidence="1">
    <location>
        <begin position="38"/>
        <end position="62"/>
    </location>
</feature>
<evidence type="ECO:0000313" key="3">
    <source>
        <dbReference type="Proteomes" id="UP000465306"/>
    </source>
</evidence>
<sequence length="87" mass="10236">MRNPCHVQDIRVFKLKQGAPFTNLFERRRQVQTIPQFVDSHQEQSPGRIAGQKPEKASHRAHPEVATYRYHLMLGRNMQSPQREDID</sequence>
<gene>
    <name evidence="2" type="ORF">MKUB_54090</name>
</gene>
<proteinExistence type="predicted"/>
<evidence type="ECO:0000256" key="1">
    <source>
        <dbReference type="SAM" id="MobiDB-lite"/>
    </source>
</evidence>
<comment type="caution">
    <text evidence="2">The sequence shown here is derived from an EMBL/GenBank/DDBJ whole genome shotgun (WGS) entry which is preliminary data.</text>
</comment>
<dbReference type="EMBL" id="BLKU01000005">
    <property type="protein sequence ID" value="GFG67919.1"/>
    <property type="molecule type" value="Genomic_DNA"/>
</dbReference>
<organism evidence="2 3">
    <name type="scientific">Mycobacterium kubicae</name>
    <dbReference type="NCBI Taxonomy" id="120959"/>
    <lineage>
        <taxon>Bacteria</taxon>
        <taxon>Bacillati</taxon>
        <taxon>Actinomycetota</taxon>
        <taxon>Actinomycetes</taxon>
        <taxon>Mycobacteriales</taxon>
        <taxon>Mycobacteriaceae</taxon>
        <taxon>Mycobacterium</taxon>
        <taxon>Mycobacterium simiae complex</taxon>
    </lineage>
</organism>
<evidence type="ECO:0000313" key="2">
    <source>
        <dbReference type="EMBL" id="GFG67919.1"/>
    </source>
</evidence>
<dbReference type="Proteomes" id="UP000465306">
    <property type="component" value="Unassembled WGS sequence"/>
</dbReference>
<protein>
    <submittedName>
        <fullName evidence="2">Uncharacterized protein</fullName>
    </submittedName>
</protein>
<feature type="compositionally biased region" description="Basic and acidic residues" evidence="1">
    <location>
        <begin position="53"/>
        <end position="62"/>
    </location>
</feature>
<accession>A0ABQ1BW24</accession>
<keyword evidence="3" id="KW-1185">Reference proteome</keyword>
<reference evidence="2 3" key="1">
    <citation type="journal article" date="2019" name="Emerg. Microbes Infect.">
        <title>Comprehensive subspecies identification of 175 nontuberculous mycobacteria species based on 7547 genomic profiles.</title>
        <authorList>
            <person name="Matsumoto Y."/>
            <person name="Kinjo T."/>
            <person name="Motooka D."/>
            <person name="Nabeya D."/>
            <person name="Jung N."/>
            <person name="Uechi K."/>
            <person name="Horii T."/>
            <person name="Iida T."/>
            <person name="Fujita J."/>
            <person name="Nakamura S."/>
        </authorList>
    </citation>
    <scope>NUCLEOTIDE SEQUENCE [LARGE SCALE GENOMIC DNA]</scope>
    <source>
        <strain evidence="2 3">JCM 13573</strain>
    </source>
</reference>
<name>A0ABQ1BW24_9MYCO</name>